<reference evidence="1 2" key="1">
    <citation type="submission" date="2019-09" db="EMBL/GenBank/DDBJ databases">
        <title>Serinicoccus pratensis sp. nov., isolated from meadow soil.</title>
        <authorList>
            <person name="Zhang W."/>
        </authorList>
    </citation>
    <scope>NUCLEOTIDE SEQUENCE [LARGE SCALE GENOMIC DNA]</scope>
    <source>
        <strain evidence="1 2">W204</strain>
    </source>
</reference>
<dbReference type="SUPFAM" id="SSF53474">
    <property type="entry name" value="alpha/beta-Hydrolases"/>
    <property type="match status" value="1"/>
</dbReference>
<dbReference type="PANTHER" id="PTHR37946">
    <property type="entry name" value="SLL1969 PROTEIN"/>
    <property type="match status" value="1"/>
</dbReference>
<dbReference type="PANTHER" id="PTHR37946:SF1">
    <property type="entry name" value="SLL1969 PROTEIN"/>
    <property type="match status" value="1"/>
</dbReference>
<evidence type="ECO:0000313" key="1">
    <source>
        <dbReference type="EMBL" id="QFG68614.1"/>
    </source>
</evidence>
<dbReference type="InterPro" id="IPR029058">
    <property type="entry name" value="AB_hydrolase_fold"/>
</dbReference>
<dbReference type="Proteomes" id="UP000326546">
    <property type="component" value="Chromosome"/>
</dbReference>
<keyword evidence="2" id="KW-1185">Reference proteome</keyword>
<proteinExistence type="predicted"/>
<dbReference type="GO" id="GO:0016787">
    <property type="term" value="F:hydrolase activity"/>
    <property type="evidence" value="ECO:0007669"/>
    <property type="project" value="UniProtKB-KW"/>
</dbReference>
<dbReference type="Gene3D" id="3.40.50.1820">
    <property type="entry name" value="alpha/beta hydrolase"/>
    <property type="match status" value="1"/>
</dbReference>
<gene>
    <name evidence="1" type="ORF">FY030_07685</name>
</gene>
<dbReference type="OrthoDB" id="9770427at2"/>
<keyword evidence="1" id="KW-0378">Hydrolase</keyword>
<dbReference type="EMBL" id="CP044427">
    <property type="protein sequence ID" value="QFG68614.1"/>
    <property type="molecule type" value="Genomic_DNA"/>
</dbReference>
<protein>
    <submittedName>
        <fullName evidence="1">Alpha/beta hydrolase</fullName>
    </submittedName>
</protein>
<dbReference type="RefSeq" id="WP_158061002.1">
    <property type="nucleotide sequence ID" value="NZ_CP044427.1"/>
</dbReference>
<sequence>MTSPGRLARNAWAWLLDYRYVVHWQVRGLLDRSDPADYLDPAGSAPPVLLLPGIYERWQFLRPVADLLRDLGHPVHVLTRLRWNTAPVAASAEHVAGYLQEQDLREVLIVAHSKGGLIGKYAMLHADPEGRIARMITIATPFAGSRYARYFLARSIRAFSPRDETLRMLGEQLEVNARITSIWGAFDPHIPGGSRLEGAINVPLRTSGHFRIVGATELLDAVRDAAAEQGGQPDFGNRSSEA</sequence>
<accession>A0A5J6V5M2</accession>
<dbReference type="AlphaFoldDB" id="A0A5J6V5M2"/>
<organism evidence="1 2">
    <name type="scientific">Ornithinimicrobium pratense</name>
    <dbReference type="NCBI Taxonomy" id="2593973"/>
    <lineage>
        <taxon>Bacteria</taxon>
        <taxon>Bacillati</taxon>
        <taxon>Actinomycetota</taxon>
        <taxon>Actinomycetes</taxon>
        <taxon>Micrococcales</taxon>
        <taxon>Ornithinimicrobiaceae</taxon>
        <taxon>Ornithinimicrobium</taxon>
    </lineage>
</organism>
<dbReference type="KEGG" id="serw:FY030_07685"/>
<name>A0A5J6V5M2_9MICO</name>
<evidence type="ECO:0000313" key="2">
    <source>
        <dbReference type="Proteomes" id="UP000326546"/>
    </source>
</evidence>